<dbReference type="PANTHER" id="PTHR40081">
    <property type="entry name" value="CONCANAVALIN A-LIKE LECTIN/GLUCANASE"/>
    <property type="match status" value="1"/>
</dbReference>
<gene>
    <name evidence="2" type="ORF">SAMN05660420_02099</name>
</gene>
<name>A0A1H4BA28_9BACT</name>
<dbReference type="STRING" id="37625.SAMN05660420_02099"/>
<protein>
    <recommendedName>
        <fullName evidence="1">PcRGLX/YetA-like N-terminal RIFT barrel domain-containing protein</fullName>
    </recommendedName>
</protein>
<dbReference type="InterPro" id="IPR045793">
    <property type="entry name" value="PcRGLX/YetA-like"/>
</dbReference>
<organism evidence="2 3">
    <name type="scientific">Desulfuromusa kysingii</name>
    <dbReference type="NCBI Taxonomy" id="37625"/>
    <lineage>
        <taxon>Bacteria</taxon>
        <taxon>Pseudomonadati</taxon>
        <taxon>Thermodesulfobacteriota</taxon>
        <taxon>Desulfuromonadia</taxon>
        <taxon>Desulfuromonadales</taxon>
        <taxon>Geopsychrobacteraceae</taxon>
        <taxon>Desulfuromusa</taxon>
    </lineage>
</organism>
<evidence type="ECO:0000259" key="1">
    <source>
        <dbReference type="Pfam" id="PF19501"/>
    </source>
</evidence>
<sequence>MNSAYTVAIVVRENTGIERCGEPVRIGVPVPKGWWTKDSSFVISHPDGDVHPCQTQCLKRWPDGSIKWLLVDYQVQVPALSTTTWTLSQQDKQADWQQQILIEEGADEWRVDTGAGCFYIDTHVFKPFKQVESLSGDKVLDSSRCNLKLDGDNLLKPMVDKLIIEDSGPYHAVICLHGHFVDSVLHFKCRLHFYAGTMTVKAAMQLHNPQAAAHPHGLWDLGDQGSILFQSLSFRFDLSSDLQKTIVCRPEIGQEALEFSAGDPVTIYQESSGGQEWQSPNHRNSTGQVPLTFKGYRLTDGGKTVLQGERAIPHVWVGKEVKGVAVASPLFWQEFPKQIILTDACIEVSLFPESFPDVFELQGGEQKTHLFFADFSAERDSLTWASAPLDVLPAPEAFHASGVFADLPGDNDLVDQFVSAGDFIAKRELIDEYGWRNFGEIYADHEAVEHKGSAPFISHYNNQYDLLAGVYKKAFTAADFSWLKLAHELAAHVRDIDMYHTDQDREEYNHGLFWHTDHYVNAGLAGHRSYSREQKATYELHCGGGGPGSEHCYSSGFVVHYFQTGNFDFKEAVLQLAQWELVSLSGPQTILAATKRFVDNVRLWRSNSGVTKLFPLYPFTRGTGNAITTCLDAFDVSGDETWLVQIEAILQRTLHPEDDITLRDLLNVEIGWSYTVLLNAVAKYLDKKLELEQLDDGFNHARLSLLHYANWMLENEYPYLNKPEILEYPNETWAAQDLRKSVILYHAARYSSDENQQDLFVQKASFFYDYAEQELKRHKTSRLTRPIALILQNGWVGERLRQGDKIPLFSHKSSENLATKIPGLSLKSVIERYFWEFGRVIVQTNPKREVAWLKARLSS</sequence>
<dbReference type="EMBL" id="FNQN01000006">
    <property type="protein sequence ID" value="SEA45000.1"/>
    <property type="molecule type" value="Genomic_DNA"/>
</dbReference>
<dbReference type="Proteomes" id="UP000199409">
    <property type="component" value="Unassembled WGS sequence"/>
</dbReference>
<accession>A0A1H4BA28</accession>
<reference evidence="2 3" key="1">
    <citation type="submission" date="2016-10" db="EMBL/GenBank/DDBJ databases">
        <authorList>
            <person name="de Groot N.N."/>
        </authorList>
    </citation>
    <scope>NUCLEOTIDE SEQUENCE [LARGE SCALE GENOMIC DNA]</scope>
    <source>
        <strain evidence="2 3">DSM 7343</strain>
    </source>
</reference>
<evidence type="ECO:0000313" key="3">
    <source>
        <dbReference type="Proteomes" id="UP000199409"/>
    </source>
</evidence>
<dbReference type="Pfam" id="PF19501">
    <property type="entry name" value="PcRGLX_1st"/>
    <property type="match status" value="1"/>
</dbReference>
<keyword evidence="3" id="KW-1185">Reference proteome</keyword>
<evidence type="ECO:0000313" key="2">
    <source>
        <dbReference type="EMBL" id="SEA45000.1"/>
    </source>
</evidence>
<proteinExistence type="predicted"/>
<feature type="domain" description="PcRGLX/YetA-like N-terminal RIFT barrel" evidence="1">
    <location>
        <begin position="24"/>
        <end position="69"/>
    </location>
</feature>
<dbReference type="InterPro" id="IPR048329">
    <property type="entry name" value="PcRGLX_1st"/>
</dbReference>
<dbReference type="RefSeq" id="WP_092347907.1">
    <property type="nucleotide sequence ID" value="NZ_FNQN01000006.1"/>
</dbReference>
<dbReference type="PANTHER" id="PTHR40081:SF1">
    <property type="entry name" value="TAT PATHWAY SIGNAL SEQUENCE DOMAIN PROTEIN"/>
    <property type="match status" value="1"/>
</dbReference>
<dbReference type="AlphaFoldDB" id="A0A1H4BA28"/>
<dbReference type="OrthoDB" id="262615at2"/>